<evidence type="ECO:0000256" key="1">
    <source>
        <dbReference type="SAM" id="MobiDB-lite"/>
    </source>
</evidence>
<organism evidence="3 4">
    <name type="scientific">Homoserinibacter gongjuensis</name>
    <dbReference type="NCBI Taxonomy" id="1162968"/>
    <lineage>
        <taxon>Bacteria</taxon>
        <taxon>Bacillati</taxon>
        <taxon>Actinomycetota</taxon>
        <taxon>Actinomycetes</taxon>
        <taxon>Micrococcales</taxon>
        <taxon>Microbacteriaceae</taxon>
        <taxon>Homoserinibacter</taxon>
    </lineage>
</organism>
<dbReference type="EMBL" id="BSVA01000001">
    <property type="protein sequence ID" value="GMA90747.1"/>
    <property type="molecule type" value="Genomic_DNA"/>
</dbReference>
<feature type="region of interest" description="Disordered" evidence="1">
    <location>
        <begin position="45"/>
        <end position="64"/>
    </location>
</feature>
<sequence>MLKKISATLVAFVLALGLSLVIAPASAVADEQASPDQHLALGYSDAARAERAGSRSGRRLRADS</sequence>
<reference evidence="4" key="1">
    <citation type="journal article" date="2019" name="Int. J. Syst. Evol. Microbiol.">
        <title>The Global Catalogue of Microorganisms (GCM) 10K type strain sequencing project: providing services to taxonomists for standard genome sequencing and annotation.</title>
        <authorList>
            <consortium name="The Broad Institute Genomics Platform"/>
            <consortium name="The Broad Institute Genome Sequencing Center for Infectious Disease"/>
            <person name="Wu L."/>
            <person name="Ma J."/>
        </authorList>
    </citation>
    <scope>NUCLEOTIDE SEQUENCE [LARGE SCALE GENOMIC DNA]</scope>
    <source>
        <strain evidence="4">NBRC 108755</strain>
    </source>
</reference>
<evidence type="ECO:0000256" key="2">
    <source>
        <dbReference type="SAM" id="SignalP"/>
    </source>
</evidence>
<dbReference type="RefSeq" id="WP_284298658.1">
    <property type="nucleotide sequence ID" value="NZ_BSVA01000001.1"/>
</dbReference>
<keyword evidence="4" id="KW-1185">Reference proteome</keyword>
<name>A0ABQ6JR34_9MICO</name>
<comment type="caution">
    <text evidence="3">The sequence shown here is derived from an EMBL/GenBank/DDBJ whole genome shotgun (WGS) entry which is preliminary data.</text>
</comment>
<keyword evidence="2" id="KW-0732">Signal</keyword>
<proteinExistence type="predicted"/>
<feature type="signal peptide" evidence="2">
    <location>
        <begin position="1"/>
        <end position="29"/>
    </location>
</feature>
<evidence type="ECO:0000313" key="3">
    <source>
        <dbReference type="EMBL" id="GMA90747.1"/>
    </source>
</evidence>
<accession>A0ABQ6JR34</accession>
<gene>
    <name evidence="3" type="ORF">GCM10025869_12760</name>
</gene>
<dbReference type="Proteomes" id="UP001157069">
    <property type="component" value="Unassembled WGS sequence"/>
</dbReference>
<evidence type="ECO:0000313" key="4">
    <source>
        <dbReference type="Proteomes" id="UP001157069"/>
    </source>
</evidence>
<feature type="chain" id="PRO_5047047709" evidence="2">
    <location>
        <begin position="30"/>
        <end position="64"/>
    </location>
</feature>
<protein>
    <submittedName>
        <fullName evidence="3">Uncharacterized protein</fullName>
    </submittedName>
</protein>